<evidence type="ECO:0000256" key="3">
    <source>
        <dbReference type="ARBA" id="ARBA00022844"/>
    </source>
</evidence>
<dbReference type="InterPro" id="IPR007542">
    <property type="entry name" value="MCP_C"/>
</dbReference>
<name>A0A6N1NHC0_9VIRU</name>
<organism evidence="7">
    <name type="scientific">Tupanvirus deep ocean</name>
    <dbReference type="NCBI Taxonomy" id="2126984"/>
    <lineage>
        <taxon>Viruses</taxon>
        <taxon>Varidnaviria</taxon>
        <taxon>Bamfordvirae</taxon>
        <taxon>Nucleocytoviricota</taxon>
        <taxon>Megaviricetes</taxon>
        <taxon>Imitervirales</taxon>
        <taxon>Mimiviridae</taxon>
        <taxon>Megamimivirinae</taxon>
        <taxon>Tupanvirus</taxon>
        <taxon>Tupanvirus altamarinense</taxon>
    </lineage>
</organism>
<protein>
    <submittedName>
        <fullName evidence="7">Capsid protein 1</fullName>
    </submittedName>
</protein>
<evidence type="ECO:0000256" key="4">
    <source>
        <dbReference type="SAM" id="Phobius"/>
    </source>
</evidence>
<keyword evidence="4" id="KW-0812">Transmembrane</keyword>
<dbReference type="InterPro" id="IPR038519">
    <property type="entry name" value="MCP_C_sf"/>
</dbReference>
<reference evidence="7" key="1">
    <citation type="submission" date="2017-06" db="EMBL/GenBank/DDBJ databases">
        <authorList>
            <person name="Assis F.L."/>
            <person name="Abrahao J.S."/>
            <person name="Silva L."/>
            <person name="Khalil J.B."/>
            <person name="Rodrigues R."/>
            <person name="Silva L.S."/>
            <person name="Boratto P."/>
            <person name="Andrade M."/>
            <person name="Kroon E.G."/>
            <person name="Ribeiro B."/>
            <person name="Bergier I."/>
            <person name="Seligmann H."/>
            <person name="Ghigo E."/>
            <person name="Colson P."/>
            <person name="Levasseur A."/>
            <person name="Raoult D."/>
            <person name="Scola B.L."/>
        </authorList>
    </citation>
    <scope>NUCLEOTIDE SEQUENCE</scope>
    <source>
        <strain evidence="7">Deep ocean</strain>
    </source>
</reference>
<feature type="domain" description="Major capsid protein N-terminal" evidence="6">
    <location>
        <begin position="25"/>
        <end position="239"/>
    </location>
</feature>
<feature type="domain" description="Major capsid protein C-terminal" evidence="5">
    <location>
        <begin position="453"/>
        <end position="584"/>
    </location>
</feature>
<dbReference type="Pfam" id="PF04451">
    <property type="entry name" value="Capsid_NCLDV"/>
    <property type="match status" value="2"/>
</dbReference>
<dbReference type="Gene3D" id="2.70.9.10">
    <property type="entry name" value="Adenovirus Type 2 Hexon, domain 4"/>
    <property type="match status" value="1"/>
</dbReference>
<keyword evidence="3" id="KW-0946">Virion</keyword>
<dbReference type="InterPro" id="IPR031654">
    <property type="entry name" value="Capsid_N"/>
</dbReference>
<dbReference type="EMBL" id="MF405918">
    <property type="protein sequence ID" value="QKU34080.1"/>
    <property type="molecule type" value="Genomic_DNA"/>
</dbReference>
<keyword evidence="2" id="KW-0167">Capsid protein</keyword>
<dbReference type="RefSeq" id="YP_010780695.1">
    <property type="nucleotide sequence ID" value="NC_075038.1"/>
</dbReference>
<dbReference type="InterPro" id="IPR016112">
    <property type="entry name" value="VP_dsDNA_II"/>
</dbReference>
<proteinExistence type="predicted"/>
<sequence>MAGGLMQLVAYGAQDVYLTGNPQITFFKVVYRRHTNFAVESIEQYFSGTINFARKGTAEISRNGDLITQAFLKVVLPEVRYTGDFTKFGHVEFAWVRHIGHAIVDETELEIGGSQIDKQYGDWLHIWQELSSDVGHDYGLAKMLGDVPELTSISTLSWDVPENTLLKPSYTLYIPLQFYFCRNNGLALPLIALQYHQVRIYVKFRPAEQLYIASEAYKSGADNLELEEASIYVNYVYLDTEERRRFAQVSHEYLIEQLQYTGEESISNANSAKYKLNFNHPVKALYWITKLGNYQGGKFMVYDHCDWELARDNAAKLLLLAQLDLDEFGYFNEVAVDSNDDSYMGDGGVEYIGVNPADPAEEPKYVFNDSATAEKFDGSVLIGRLSPSVSLLKRNKDVDLRDKVEGIIRIYTDFDNDDLNYPEVDKVTRNDLTITDLSIPVDKFDEDNRVEYIKRFDITVWQHHNYGLLIDGTINPVTSVELQLNGQARQSKRGGFWHDTVEPYLHHTKTPHDGLNVFSFALNPEEHQPSCTCNFSRIDTAQLNLWFADFANNKMADVFTDTDNKVLIFAINYNVLRIMSGMGGLLRTLYYVWFFIHIVQSKTEGHKNSMLNSIWIWIEKNHLVVHLQTIIIVWMLQLLVVVNYLLLRKSHYSF</sequence>
<feature type="transmembrane region" description="Helical" evidence="4">
    <location>
        <begin position="623"/>
        <end position="647"/>
    </location>
</feature>
<comment type="subcellular location">
    <subcellularLocation>
        <location evidence="1">Virion</location>
    </subcellularLocation>
</comment>
<keyword evidence="4" id="KW-1133">Transmembrane helix</keyword>
<evidence type="ECO:0000259" key="5">
    <source>
        <dbReference type="Pfam" id="PF04451"/>
    </source>
</evidence>
<dbReference type="SUPFAM" id="SSF49749">
    <property type="entry name" value="Group II dsDNA viruses VP"/>
    <property type="match status" value="3"/>
</dbReference>
<evidence type="ECO:0000256" key="1">
    <source>
        <dbReference type="ARBA" id="ARBA00004328"/>
    </source>
</evidence>
<evidence type="ECO:0000259" key="6">
    <source>
        <dbReference type="Pfam" id="PF16903"/>
    </source>
</evidence>
<evidence type="ECO:0000313" key="7">
    <source>
        <dbReference type="EMBL" id="QKU34080.1"/>
    </source>
</evidence>
<dbReference type="Pfam" id="PF16903">
    <property type="entry name" value="Capsid_N"/>
    <property type="match status" value="1"/>
</dbReference>
<evidence type="ECO:0000256" key="2">
    <source>
        <dbReference type="ARBA" id="ARBA00022561"/>
    </source>
</evidence>
<dbReference type="GeneID" id="80517386"/>
<feature type="domain" description="Major capsid protein C-terminal" evidence="5">
    <location>
        <begin position="242"/>
        <end position="299"/>
    </location>
</feature>
<reference evidence="7" key="2">
    <citation type="journal article" date="2018" name="Nat. Commun.">
        <title>Tailed giant Tupanvirus possesses the most complete translational apparatus of the known virosphere.</title>
        <authorList>
            <person name="Abrahao J."/>
            <person name="Silva L."/>
            <person name="Silva L.S."/>
            <person name="Khalil J.Y.B."/>
            <person name="Rodrigues R."/>
            <person name="Arantes T."/>
            <person name="Assis F."/>
            <person name="Boratto P."/>
            <person name="Andrade M."/>
            <person name="Kroon E.G."/>
            <person name="Ribeiro B."/>
            <person name="Bergier I."/>
            <person name="Seligmann H."/>
            <person name="Ghigo E."/>
            <person name="Colson P."/>
            <person name="Levasseur A."/>
            <person name="Kroemer G."/>
            <person name="Raoult D."/>
            <person name="La Scola B."/>
        </authorList>
    </citation>
    <scope>NUCLEOTIDE SEQUENCE [LARGE SCALE GENOMIC DNA]</scope>
    <source>
        <strain evidence="7">Deep ocean</strain>
    </source>
</reference>
<dbReference type="GO" id="GO:0019028">
    <property type="term" value="C:viral capsid"/>
    <property type="evidence" value="ECO:0007669"/>
    <property type="project" value="UniProtKB-KW"/>
</dbReference>
<dbReference type="Gene3D" id="2.70.9.20">
    <property type="entry name" value="Major capsid protein Vp54"/>
    <property type="match status" value="2"/>
</dbReference>
<accession>A0A6N1NHC0</accession>
<dbReference type="SMR" id="A0A6N1NHC0"/>
<keyword evidence="4" id="KW-0472">Membrane</keyword>
<dbReference type="GO" id="GO:0005198">
    <property type="term" value="F:structural molecule activity"/>
    <property type="evidence" value="ECO:0007669"/>
    <property type="project" value="InterPro"/>
</dbReference>
<dbReference type="KEGG" id="vg:80517386"/>